<reference evidence="11 12" key="1">
    <citation type="journal article" date="2021" name="J. Hered.">
        <title>A chromosome-level genome assembly of the parasitoid wasp, Cotesia glomerata (Hymenoptera: Braconidae).</title>
        <authorList>
            <person name="Pinto B.J."/>
            <person name="Weis J.J."/>
            <person name="Gamble T."/>
            <person name="Ode P.J."/>
            <person name="Paul R."/>
            <person name="Zaspel J.M."/>
        </authorList>
    </citation>
    <scope>NUCLEOTIDE SEQUENCE [LARGE SCALE GENOMIC DNA]</scope>
    <source>
        <strain evidence="11">CgM1</strain>
    </source>
</reference>
<evidence type="ECO:0000259" key="10">
    <source>
        <dbReference type="PROSITE" id="PS50102"/>
    </source>
</evidence>
<dbReference type="InterPro" id="IPR000504">
    <property type="entry name" value="RRM_dom"/>
</dbReference>
<gene>
    <name evidence="11" type="ORF">KQX54_007622</name>
</gene>
<dbReference type="Pfam" id="PF12877">
    <property type="entry name" value="KIAA1549"/>
    <property type="match status" value="1"/>
</dbReference>
<comment type="caution">
    <text evidence="11">The sequence shown here is derived from an EMBL/GenBank/DDBJ whole genome shotgun (WGS) entry which is preliminary data.</text>
</comment>
<dbReference type="GO" id="GO:0000380">
    <property type="term" value="P:alternative mRNA splicing, via spliceosome"/>
    <property type="evidence" value="ECO:0007669"/>
    <property type="project" value="TreeGrafter"/>
</dbReference>
<dbReference type="InterPro" id="IPR003954">
    <property type="entry name" value="RRM_euk-type"/>
</dbReference>
<dbReference type="EMBL" id="JAHXZJ010001864">
    <property type="protein sequence ID" value="KAH0549285.1"/>
    <property type="molecule type" value="Genomic_DNA"/>
</dbReference>
<comment type="subcellular location">
    <subcellularLocation>
        <location evidence="1">Nucleus</location>
    </subcellularLocation>
</comment>
<protein>
    <recommendedName>
        <fullName evidence="10">RRM domain-containing protein</fullName>
    </recommendedName>
</protein>
<dbReference type="FunFam" id="3.30.70.330:FF:000382">
    <property type="entry name" value="G-patch domain-containing protein"/>
    <property type="match status" value="1"/>
</dbReference>
<evidence type="ECO:0000256" key="5">
    <source>
        <dbReference type="ARBA" id="ARBA00023187"/>
    </source>
</evidence>
<feature type="compositionally biased region" description="Polar residues" evidence="8">
    <location>
        <begin position="1072"/>
        <end position="1116"/>
    </location>
</feature>
<name>A0AAV7IAB4_COTGL</name>
<evidence type="ECO:0000256" key="9">
    <source>
        <dbReference type="SAM" id="Phobius"/>
    </source>
</evidence>
<evidence type="ECO:0000256" key="7">
    <source>
        <dbReference type="PROSITE-ProRule" id="PRU00176"/>
    </source>
</evidence>
<dbReference type="SUPFAM" id="SSF54928">
    <property type="entry name" value="RNA-binding domain, RBD"/>
    <property type="match status" value="2"/>
</dbReference>
<dbReference type="PANTHER" id="PTHR47330">
    <property type="entry name" value="POLY(U)-BINDING-SPLICING FACTOR PUF60-B-RELATED"/>
    <property type="match status" value="1"/>
</dbReference>
<evidence type="ECO:0000313" key="11">
    <source>
        <dbReference type="EMBL" id="KAH0549285.1"/>
    </source>
</evidence>
<keyword evidence="9" id="KW-0472">Membrane</keyword>
<feature type="domain" description="RRM" evidence="10">
    <location>
        <begin position="480"/>
        <end position="567"/>
    </location>
</feature>
<dbReference type="SMART" id="SM00360">
    <property type="entry name" value="RRM"/>
    <property type="match status" value="3"/>
</dbReference>
<keyword evidence="6" id="KW-0539">Nucleus</keyword>
<dbReference type="GO" id="GO:0071011">
    <property type="term" value="C:precatalytic spliceosome"/>
    <property type="evidence" value="ECO:0007669"/>
    <property type="project" value="TreeGrafter"/>
</dbReference>
<keyword evidence="5" id="KW-0508">mRNA splicing</keyword>
<dbReference type="PANTHER" id="PTHR47330:SF1">
    <property type="entry name" value="POLY(U)-BINDING-SPLICING FACTOR PUF60"/>
    <property type="match status" value="1"/>
</dbReference>
<dbReference type="Gene3D" id="3.30.70.330">
    <property type="match status" value="3"/>
</dbReference>
<dbReference type="GO" id="GO:0000381">
    <property type="term" value="P:regulation of alternative mRNA splicing, via spliceosome"/>
    <property type="evidence" value="ECO:0007669"/>
    <property type="project" value="InterPro"/>
</dbReference>
<keyword evidence="9" id="KW-0812">Transmembrane</keyword>
<keyword evidence="3" id="KW-0507">mRNA processing</keyword>
<dbReference type="InterPro" id="IPR012677">
    <property type="entry name" value="Nucleotide-bd_a/b_plait_sf"/>
</dbReference>
<dbReference type="NCBIfam" id="TIGR01645">
    <property type="entry name" value="half-pint"/>
    <property type="match status" value="1"/>
</dbReference>
<evidence type="ECO:0000256" key="4">
    <source>
        <dbReference type="ARBA" id="ARBA00022884"/>
    </source>
</evidence>
<feature type="region of interest" description="Disordered" evidence="8">
    <location>
        <begin position="1068"/>
        <end position="1154"/>
    </location>
</feature>
<feature type="transmembrane region" description="Helical" evidence="9">
    <location>
        <begin position="1023"/>
        <end position="1048"/>
    </location>
</feature>
<dbReference type="InterPro" id="IPR035979">
    <property type="entry name" value="RBD_domain_sf"/>
</dbReference>
<dbReference type="InterPro" id="IPR034209">
    <property type="entry name" value="PUF60_RRM1"/>
</dbReference>
<dbReference type="CDD" id="cd12370">
    <property type="entry name" value="RRM1_PUF60"/>
    <property type="match status" value="1"/>
</dbReference>
<dbReference type="FunFam" id="3.30.70.330:FF:000136">
    <property type="entry name" value="poly(U)-binding-splicing factor PUF60 isoform X1"/>
    <property type="match status" value="1"/>
</dbReference>
<dbReference type="GO" id="GO:0003723">
    <property type="term" value="F:RNA binding"/>
    <property type="evidence" value="ECO:0007669"/>
    <property type="project" value="UniProtKB-UniRule"/>
</dbReference>
<evidence type="ECO:0000313" key="12">
    <source>
        <dbReference type="Proteomes" id="UP000826195"/>
    </source>
</evidence>
<dbReference type="GO" id="GO:0071013">
    <property type="term" value="C:catalytic step 2 spliceosome"/>
    <property type="evidence" value="ECO:0007669"/>
    <property type="project" value="TreeGrafter"/>
</dbReference>
<feature type="domain" description="RRM" evidence="10">
    <location>
        <begin position="119"/>
        <end position="192"/>
    </location>
</feature>
<keyword evidence="9" id="KW-1133">Transmembrane helix</keyword>
<evidence type="ECO:0000256" key="3">
    <source>
        <dbReference type="ARBA" id="ARBA00022664"/>
    </source>
</evidence>
<feature type="region of interest" description="Disordered" evidence="8">
    <location>
        <begin position="1"/>
        <end position="20"/>
    </location>
</feature>
<dbReference type="InterPro" id="IPR051974">
    <property type="entry name" value="PUF60_regulator"/>
</dbReference>
<dbReference type="Pfam" id="PF00076">
    <property type="entry name" value="RRM_1"/>
    <property type="match status" value="3"/>
</dbReference>
<comment type="similarity">
    <text evidence="2">Belongs to the RRM half pint family.</text>
</comment>
<dbReference type="InterPro" id="IPR024606">
    <property type="entry name" value="KIAA1549"/>
</dbReference>
<accession>A0AAV7IAB4</accession>
<sequence>MTDIIMTASSEQNDVEPPAKKPRIEENNLVIQELFECLHQTGPLVIGPVAKSHTLPGIIGASLPKVSSENQDAIKRAKKYAMKESVKMVLMKQTLAHQQNQMASQRNQVQRQQALALMCRIYVGSISFELKEDSVREAFMPFGPIKSVNMSWDLMTQKHKGFAFVEYDIPEAAQLALEQMNGVMIGGRNIKVVGRPSNMPQAQSIIDNIIEESKHYNRIYISSIHRDIEENDIKSVFEAFGPIKHCQLFRGNSANRDRNYAYIEYQTMQSAVEAISSMNLFDLGGVCLRVGIAITPPNVLMESSSGSSTMPTAAAVAAATATAKIQAMDAVASNAVALGLTKIGDSDSPYPDIPRSNSSPTAASIAPVIPPPGVVIPQMLSSQPIGTQYLSGQSVIIPPPTVVAPTAIGTLVVPVTNSPTVDATKRAKEQAHQKQQEELQKKLLEETEVQTLQQQENLTIKGPSARHLVMQKLMRRIESRVIVLKNMTSPEDVDELLEEEIKEECSKYGVVNKVVIYNERQSEDDDAEVIVKIFVEFSNISEAERAKNSLNGRYFDKRLITCEFYDQALYDYSDFSEDEIILIEHLPGRRVHLQDFFWTGLEDAPPWIDPEQTLTYYETRTVHHTATVYVPGEDVGRGKDSGSGTRDPGCISCIEPTPTLIDPDQEIGIFIGEDPDPKYWLLTVLKAGENVPSRVELRLARLYRAAFTRQQQRHLGLLTTDPRLRRATNKKLTPLDDDKIVSREFTNNSMKNELKNTVAIASSTVVPESIVNNNLTSYIEVEKKMKEIKILNISHENKSTVISENLDKKLVDNTESKLTLNNNAIDVKPAITSLKNETSELLMEKIVKNPQALRSNPDHYYVDYNEDNIKPNTNVNINSKTEIERHEQTSLNDTKSNETKVDINDEKIDIVNNQSSLSTVKQNISSLNNKTEYYSSSSRLKTAGTGIVQVKMQNTSVQQDGSTKLIYSVHLGGKPVPAETAAKDMALLSSQEVALELGVPVIIQSQPYLKETQPLALSRKPEVWLLISTAGAIVILLTLIIIGIILIARKKKIHSTVSAPPTQSILKKEAGYTTSTPGLDNTGYTSETEGRTDGTSQRRTPGSFSRTPGTPITPNTIDDDIQELSSDEDEEAKKQIQGSWDIQEYPTLPSKDRTGRKRITKMNAIETLDSPNSMETVANDNERGECLENGYAHHLEETASPHSYLSMPPCKLFPSMRSVEPLSRILEPVVVRHLDMEFETPEMTRRENGFINKKLGDESLGRTRSAVKDPGVVGPIVWDLRRQRAVEENLDTEMDVERQLPLSGPVGRARRRLHELLEDSFSLFTAKDIKTKETNISVSSHSNGISHDRVTTCLESKEKCTLVSPAESPMDQTRMRPRTSLPRDILEESIPETGNTSVPTRGAWGSRPMSAGPFHRPNLPEVNVTRVLADTHLAPDDPAVPLIAAIRKELEKFTPDKI</sequence>
<keyword evidence="4 7" id="KW-0694">RNA-binding</keyword>
<evidence type="ECO:0000256" key="8">
    <source>
        <dbReference type="SAM" id="MobiDB-lite"/>
    </source>
</evidence>
<dbReference type="GO" id="GO:0006376">
    <property type="term" value="P:mRNA splice site recognition"/>
    <property type="evidence" value="ECO:0007669"/>
    <property type="project" value="TreeGrafter"/>
</dbReference>
<dbReference type="PROSITE" id="PS50102">
    <property type="entry name" value="RRM"/>
    <property type="match status" value="3"/>
</dbReference>
<organism evidence="11 12">
    <name type="scientific">Cotesia glomerata</name>
    <name type="common">Lepidopteran parasitic wasp</name>
    <name type="synonym">Apanteles glomeratus</name>
    <dbReference type="NCBI Taxonomy" id="32391"/>
    <lineage>
        <taxon>Eukaryota</taxon>
        <taxon>Metazoa</taxon>
        <taxon>Ecdysozoa</taxon>
        <taxon>Arthropoda</taxon>
        <taxon>Hexapoda</taxon>
        <taxon>Insecta</taxon>
        <taxon>Pterygota</taxon>
        <taxon>Neoptera</taxon>
        <taxon>Endopterygota</taxon>
        <taxon>Hymenoptera</taxon>
        <taxon>Apocrita</taxon>
        <taxon>Ichneumonoidea</taxon>
        <taxon>Braconidae</taxon>
        <taxon>Microgastrinae</taxon>
        <taxon>Cotesia</taxon>
    </lineage>
</organism>
<feature type="compositionally biased region" description="Acidic residues" evidence="8">
    <location>
        <begin position="1117"/>
        <end position="1130"/>
    </location>
</feature>
<dbReference type="SMART" id="SM00361">
    <property type="entry name" value="RRM_1"/>
    <property type="match status" value="2"/>
</dbReference>
<evidence type="ECO:0000256" key="2">
    <source>
        <dbReference type="ARBA" id="ARBA00005987"/>
    </source>
</evidence>
<evidence type="ECO:0000256" key="1">
    <source>
        <dbReference type="ARBA" id="ARBA00004123"/>
    </source>
</evidence>
<dbReference type="Proteomes" id="UP000826195">
    <property type="component" value="Unassembled WGS sequence"/>
</dbReference>
<evidence type="ECO:0000256" key="6">
    <source>
        <dbReference type="ARBA" id="ARBA00023242"/>
    </source>
</evidence>
<feature type="domain" description="RRM" evidence="10">
    <location>
        <begin position="217"/>
        <end position="295"/>
    </location>
</feature>
<proteinExistence type="inferred from homology"/>
<keyword evidence="12" id="KW-1185">Reference proteome</keyword>
<dbReference type="InterPro" id="IPR006532">
    <property type="entry name" value="PUF60-like"/>
</dbReference>